<protein>
    <submittedName>
        <fullName evidence="2">Uncharacterized protein</fullName>
    </submittedName>
</protein>
<evidence type="ECO:0000313" key="3">
    <source>
        <dbReference type="Proteomes" id="UP000765509"/>
    </source>
</evidence>
<proteinExistence type="predicted"/>
<reference evidence="2" key="1">
    <citation type="submission" date="2021-03" db="EMBL/GenBank/DDBJ databases">
        <title>Draft genome sequence of rust myrtle Austropuccinia psidii MF-1, a brazilian biotype.</title>
        <authorList>
            <person name="Quecine M.C."/>
            <person name="Pachon D.M.R."/>
            <person name="Bonatelli M.L."/>
            <person name="Correr F.H."/>
            <person name="Franceschini L.M."/>
            <person name="Leite T.F."/>
            <person name="Margarido G.R.A."/>
            <person name="Almeida C.A."/>
            <person name="Ferrarezi J.A."/>
            <person name="Labate C.A."/>
        </authorList>
    </citation>
    <scope>NUCLEOTIDE SEQUENCE</scope>
    <source>
        <strain evidence="2">MF-1</strain>
    </source>
</reference>
<dbReference type="EMBL" id="AVOT02002852">
    <property type="protein sequence ID" value="MBW0471761.1"/>
    <property type="molecule type" value="Genomic_DNA"/>
</dbReference>
<name>A0A9Q3GLD0_9BASI</name>
<organism evidence="2 3">
    <name type="scientific">Austropuccinia psidii MF-1</name>
    <dbReference type="NCBI Taxonomy" id="1389203"/>
    <lineage>
        <taxon>Eukaryota</taxon>
        <taxon>Fungi</taxon>
        <taxon>Dikarya</taxon>
        <taxon>Basidiomycota</taxon>
        <taxon>Pucciniomycotina</taxon>
        <taxon>Pucciniomycetes</taxon>
        <taxon>Pucciniales</taxon>
        <taxon>Sphaerophragmiaceae</taxon>
        <taxon>Austropuccinia</taxon>
    </lineage>
</organism>
<dbReference type="Proteomes" id="UP000765509">
    <property type="component" value="Unassembled WGS sequence"/>
</dbReference>
<sequence>MLTLPHNPQDMPLWMPPVSALTHPYASTYLPRPQDIPPMPPSPLLTLPPTCLILSPTYHPYAPAVPSRCDSNSATPSPPSPLPTILMLPHPPQDMPPTPPPHLCTHTFLCLCTPTNYHPYAPILDP</sequence>
<accession>A0A9Q3GLD0</accession>
<feature type="region of interest" description="Disordered" evidence="1">
    <location>
        <begin position="68"/>
        <end position="94"/>
    </location>
</feature>
<keyword evidence="3" id="KW-1185">Reference proteome</keyword>
<comment type="caution">
    <text evidence="2">The sequence shown here is derived from an EMBL/GenBank/DDBJ whole genome shotgun (WGS) entry which is preliminary data.</text>
</comment>
<gene>
    <name evidence="2" type="ORF">O181_011476</name>
</gene>
<evidence type="ECO:0000313" key="2">
    <source>
        <dbReference type="EMBL" id="MBW0471761.1"/>
    </source>
</evidence>
<evidence type="ECO:0000256" key="1">
    <source>
        <dbReference type="SAM" id="MobiDB-lite"/>
    </source>
</evidence>
<dbReference type="AlphaFoldDB" id="A0A9Q3GLD0"/>